<evidence type="ECO:0000313" key="4">
    <source>
        <dbReference type="Proteomes" id="UP000266067"/>
    </source>
</evidence>
<dbReference type="Gene3D" id="3.20.20.140">
    <property type="entry name" value="Metal-dependent hydrolases"/>
    <property type="match status" value="1"/>
</dbReference>
<dbReference type="InterPro" id="IPR032466">
    <property type="entry name" value="Metal_Hydrolase"/>
</dbReference>
<evidence type="ECO:0000259" key="2">
    <source>
        <dbReference type="Pfam" id="PF07969"/>
    </source>
</evidence>
<dbReference type="GO" id="GO:0005829">
    <property type="term" value="C:cytosol"/>
    <property type="evidence" value="ECO:0007669"/>
    <property type="project" value="TreeGrafter"/>
</dbReference>
<dbReference type="PANTHER" id="PTHR11647:SF1">
    <property type="entry name" value="COLLAPSIN RESPONSE MEDIATOR PROTEIN"/>
    <property type="match status" value="1"/>
</dbReference>
<comment type="caution">
    <text evidence="3">The sequence shown here is derived from an EMBL/GenBank/DDBJ whole genome shotgun (WGS) entry which is preliminary data.</text>
</comment>
<dbReference type="GO" id="GO:0016812">
    <property type="term" value="F:hydrolase activity, acting on carbon-nitrogen (but not peptide) bonds, in cyclic amides"/>
    <property type="evidence" value="ECO:0007669"/>
    <property type="project" value="TreeGrafter"/>
</dbReference>
<dbReference type="PROSITE" id="PS51257">
    <property type="entry name" value="PROKAR_LIPOPROTEIN"/>
    <property type="match status" value="1"/>
</dbReference>
<dbReference type="EMBL" id="QXFH01000077">
    <property type="protein sequence ID" value="RIV30494.1"/>
    <property type="molecule type" value="Genomic_DNA"/>
</dbReference>
<dbReference type="Pfam" id="PF07969">
    <property type="entry name" value="Amidohydro_3"/>
    <property type="match status" value="1"/>
</dbReference>
<dbReference type="SUPFAM" id="SSF51338">
    <property type="entry name" value="Composite domain of metallo-dependent hydrolases"/>
    <property type="match status" value="1"/>
</dbReference>
<dbReference type="Proteomes" id="UP000266067">
    <property type="component" value="Unassembled WGS sequence"/>
</dbReference>
<dbReference type="SUPFAM" id="SSF51556">
    <property type="entry name" value="Metallo-dependent hydrolases"/>
    <property type="match status" value="1"/>
</dbReference>
<evidence type="ECO:0000256" key="1">
    <source>
        <dbReference type="SAM" id="SignalP"/>
    </source>
</evidence>
<proteinExistence type="predicted"/>
<keyword evidence="4" id="KW-1185">Reference proteome</keyword>
<dbReference type="Gene3D" id="3.30.1490.130">
    <property type="entry name" value="D-aminoacylase. Domain 3"/>
    <property type="match status" value="1"/>
</dbReference>
<dbReference type="InterPro" id="IPR023100">
    <property type="entry name" value="D-aminoacylase_insert_dom_sf"/>
</dbReference>
<dbReference type="GO" id="GO:0016811">
    <property type="term" value="F:hydrolase activity, acting on carbon-nitrogen (but not peptide) bonds, in linear amides"/>
    <property type="evidence" value="ECO:0007669"/>
    <property type="project" value="InterPro"/>
</dbReference>
<gene>
    <name evidence="3" type="ORF">D2V08_15490</name>
</gene>
<sequence>MTKTNSNTLFKTLLGVCLLWVFSCSNQDTYDILILNGNVYDGKGGDPIVTDIAIKDSMIVALGEFDNAKANKIIDASGLAVSPGFIDMHTHIEPIMELNSCESHVRQGVTTSLGGPDGSSPYPLKPYMDSLQNKGVGMNVAYLVGHNTIRRNIMGLENRAPTAEELKAMEAEVDSAMKDGAFGISTGLKYLPGAFSKVDEVISLSKVASDYGGIYTSHLREEGLGLFDAVAEAIQISEEADIPVVLTHHKAIGKPMWGKSARTLAMVDSARAKGLDIKMDQYPYAASYTGISVLIPSWARAGGQEAFEERVADPVLRDSIKNGIVFNILNDRGGSDLDRVQFAKVEWQPELEGKTLKYWCEQNDLEPSVENGADMVIKAQLNGGASCVFHAMAEEDVERIMKHPFTMIGSDGRLVEPGMGHPHPRWYGTFPRVLGRYVREKNTLELSEAIRKMTYLPAQSLNLSDRGLIKEGLRADITIFNPETVIDKATFEKPHQYSEGIEFVIVNGGLAVENGEFKDIKSGIVLRKQ</sequence>
<dbReference type="RefSeq" id="WP_119609189.1">
    <property type="nucleotide sequence ID" value="NZ_QXFH01000077.1"/>
</dbReference>
<dbReference type="PANTHER" id="PTHR11647">
    <property type="entry name" value="HYDRANTOINASE/DIHYDROPYRIMIDINASE FAMILY MEMBER"/>
    <property type="match status" value="1"/>
</dbReference>
<accession>A0A3A1N2X9</accession>
<name>A0A3A1N2X9_9FLAO</name>
<organism evidence="3 4">
    <name type="scientific">Flagellimonas lutimaris</name>
    <dbReference type="NCBI Taxonomy" id="475082"/>
    <lineage>
        <taxon>Bacteria</taxon>
        <taxon>Pseudomonadati</taxon>
        <taxon>Bacteroidota</taxon>
        <taxon>Flavobacteriia</taxon>
        <taxon>Flavobacteriales</taxon>
        <taxon>Flavobacteriaceae</taxon>
        <taxon>Flagellimonas</taxon>
    </lineage>
</organism>
<dbReference type="CDD" id="cd01297">
    <property type="entry name" value="D-aminoacylase"/>
    <property type="match status" value="1"/>
</dbReference>
<dbReference type="InterPro" id="IPR050378">
    <property type="entry name" value="Metallo-dep_Hydrolases_sf"/>
</dbReference>
<feature type="chain" id="PRO_5017260751" evidence="1">
    <location>
        <begin position="28"/>
        <end position="529"/>
    </location>
</feature>
<feature type="domain" description="Amidohydrolase 3" evidence="2">
    <location>
        <begin position="72"/>
        <end position="508"/>
    </location>
</feature>
<keyword evidence="1" id="KW-0732">Signal</keyword>
<dbReference type="Gene3D" id="2.30.40.10">
    <property type="entry name" value="Urease, subunit C, domain 1"/>
    <property type="match status" value="1"/>
</dbReference>
<dbReference type="InterPro" id="IPR013108">
    <property type="entry name" value="Amidohydro_3"/>
</dbReference>
<reference evidence="3 4" key="1">
    <citation type="submission" date="2018-08" db="EMBL/GenBank/DDBJ databases">
        <title>Proposal of Muricauda 72 sp.nov. and Muricauda NH166 sp.nov., isolated from seawater.</title>
        <authorList>
            <person name="Cheng H."/>
            <person name="Wu Y.-H."/>
            <person name="Guo L.-L."/>
            <person name="Xu X.-W."/>
        </authorList>
    </citation>
    <scope>NUCLEOTIDE SEQUENCE [LARGE SCALE GENOMIC DNA]</scope>
    <source>
        <strain evidence="3 4">KCTC 22173</strain>
    </source>
</reference>
<dbReference type="OrthoDB" id="9775607at2"/>
<dbReference type="AlphaFoldDB" id="A0A3A1N2X9"/>
<protein>
    <submittedName>
        <fullName evidence="3">D-aminoacylase</fullName>
    </submittedName>
</protein>
<dbReference type="InterPro" id="IPR011059">
    <property type="entry name" value="Metal-dep_hydrolase_composite"/>
</dbReference>
<evidence type="ECO:0000313" key="3">
    <source>
        <dbReference type="EMBL" id="RIV30494.1"/>
    </source>
</evidence>
<feature type="signal peptide" evidence="1">
    <location>
        <begin position="1"/>
        <end position="27"/>
    </location>
</feature>